<dbReference type="InterPro" id="IPR036271">
    <property type="entry name" value="Tet_transcr_reg_TetR-rel_C_sf"/>
</dbReference>
<dbReference type="SUPFAM" id="SSF48498">
    <property type="entry name" value="Tetracyclin repressor-like, C-terminal domain"/>
    <property type="match status" value="1"/>
</dbReference>
<evidence type="ECO:0000256" key="4">
    <source>
        <dbReference type="PROSITE-ProRule" id="PRU00335"/>
    </source>
</evidence>
<sequence>MTQAASQRAYHHGNLRAELLEQAVEQLRSTPAEQLSLRAVARALGVSQTAPYRHFSDKEALLAAIATRGYRELLEQLATARDAGGDSAAQQLRLVARAYVDFAGRQEQLFKLMFGPLVQPGDDYPELREVSRETLLLVQAILQHGMHSGEFEEQDIIYLANASWAGIHGVATLRVDTPGLYSKHIDLLRQIDVAVNAFINGIRRRDT</sequence>
<keyword evidence="3" id="KW-0804">Transcription</keyword>
<dbReference type="InterPro" id="IPR009057">
    <property type="entry name" value="Homeodomain-like_sf"/>
</dbReference>
<dbReference type="Pfam" id="PF13305">
    <property type="entry name" value="TetR_C_33"/>
    <property type="match status" value="1"/>
</dbReference>
<gene>
    <name evidence="6" type="ORF">R0135_02110</name>
</gene>
<evidence type="ECO:0000256" key="1">
    <source>
        <dbReference type="ARBA" id="ARBA00023015"/>
    </source>
</evidence>
<organism evidence="6 7">
    <name type="scientific">Congregibacter variabilis</name>
    <dbReference type="NCBI Taxonomy" id="3081200"/>
    <lineage>
        <taxon>Bacteria</taxon>
        <taxon>Pseudomonadati</taxon>
        <taxon>Pseudomonadota</taxon>
        <taxon>Gammaproteobacteria</taxon>
        <taxon>Cellvibrionales</taxon>
        <taxon>Halieaceae</taxon>
        <taxon>Congregibacter</taxon>
    </lineage>
</organism>
<evidence type="ECO:0000313" key="6">
    <source>
        <dbReference type="EMBL" id="WOJ93977.1"/>
    </source>
</evidence>
<dbReference type="Proteomes" id="UP001626537">
    <property type="component" value="Chromosome"/>
</dbReference>
<keyword evidence="2 4" id="KW-0238">DNA-binding</keyword>
<dbReference type="PANTHER" id="PTHR30055">
    <property type="entry name" value="HTH-TYPE TRANSCRIPTIONAL REGULATOR RUTR"/>
    <property type="match status" value="1"/>
</dbReference>
<keyword evidence="1" id="KW-0805">Transcription regulation</keyword>
<feature type="DNA-binding region" description="H-T-H motif" evidence="4">
    <location>
        <begin position="36"/>
        <end position="55"/>
    </location>
</feature>
<dbReference type="Gene3D" id="1.10.357.10">
    <property type="entry name" value="Tetracycline Repressor, domain 2"/>
    <property type="match status" value="1"/>
</dbReference>
<dbReference type="PANTHER" id="PTHR30055:SF239">
    <property type="entry name" value="TRANSCRIPTIONAL REGULATORY PROTEIN"/>
    <property type="match status" value="1"/>
</dbReference>
<reference evidence="6 7" key="1">
    <citation type="submission" date="2023-10" db="EMBL/GenBank/DDBJ databases">
        <title>Two novel species belonging to the OM43/NOR5 clade.</title>
        <authorList>
            <person name="Park M."/>
        </authorList>
    </citation>
    <scope>NUCLEOTIDE SEQUENCE [LARGE SCALE GENOMIC DNA]</scope>
    <source>
        <strain evidence="6 7">IMCC43200</strain>
    </source>
</reference>
<dbReference type="SUPFAM" id="SSF46689">
    <property type="entry name" value="Homeodomain-like"/>
    <property type="match status" value="1"/>
</dbReference>
<dbReference type="InterPro" id="IPR025996">
    <property type="entry name" value="MT1864/Rv1816-like_C"/>
</dbReference>
<dbReference type="EMBL" id="CP136864">
    <property type="protein sequence ID" value="WOJ93977.1"/>
    <property type="molecule type" value="Genomic_DNA"/>
</dbReference>
<accession>A0ABZ0I4K8</accession>
<dbReference type="InterPro" id="IPR050109">
    <property type="entry name" value="HTH-type_TetR-like_transc_reg"/>
</dbReference>
<evidence type="ECO:0000256" key="3">
    <source>
        <dbReference type="ARBA" id="ARBA00023163"/>
    </source>
</evidence>
<evidence type="ECO:0000259" key="5">
    <source>
        <dbReference type="PROSITE" id="PS50977"/>
    </source>
</evidence>
<protein>
    <submittedName>
        <fullName evidence="6">TetR/AcrR family transcriptional regulator</fullName>
    </submittedName>
</protein>
<evidence type="ECO:0000256" key="2">
    <source>
        <dbReference type="ARBA" id="ARBA00023125"/>
    </source>
</evidence>
<dbReference type="Pfam" id="PF00440">
    <property type="entry name" value="TetR_N"/>
    <property type="match status" value="1"/>
</dbReference>
<dbReference type="RefSeq" id="WP_407348616.1">
    <property type="nucleotide sequence ID" value="NZ_CP136864.1"/>
</dbReference>
<feature type="domain" description="HTH tetR-type" evidence="5">
    <location>
        <begin position="13"/>
        <end position="73"/>
    </location>
</feature>
<dbReference type="InterPro" id="IPR001647">
    <property type="entry name" value="HTH_TetR"/>
</dbReference>
<evidence type="ECO:0000313" key="7">
    <source>
        <dbReference type="Proteomes" id="UP001626537"/>
    </source>
</evidence>
<dbReference type="PROSITE" id="PS50977">
    <property type="entry name" value="HTH_TETR_2"/>
    <property type="match status" value="1"/>
</dbReference>
<keyword evidence="7" id="KW-1185">Reference proteome</keyword>
<proteinExistence type="predicted"/>
<name>A0ABZ0I4K8_9GAMM</name>